<reference evidence="3 4" key="1">
    <citation type="journal article" date="2013" name="Genome Announc.">
        <title>Draft genome sequences for three mercury-methylating, sulfate-reducing bacteria.</title>
        <authorList>
            <person name="Brown S.D."/>
            <person name="Hurt R.A.Jr."/>
            <person name="Gilmour C.C."/>
            <person name="Elias D.A."/>
        </authorList>
    </citation>
    <scope>NUCLEOTIDE SEQUENCE [LARGE SCALE GENOMIC DNA]</scope>
    <source>
        <strain evidence="3 4">DSM 2059</strain>
    </source>
</reference>
<dbReference type="EMBL" id="ATHJ01000062">
    <property type="protein sequence ID" value="EPR42913.1"/>
    <property type="molecule type" value="Genomic_DNA"/>
</dbReference>
<evidence type="ECO:0000313" key="3">
    <source>
        <dbReference type="EMBL" id="EPR42913.1"/>
    </source>
</evidence>
<dbReference type="SUPFAM" id="SSF54373">
    <property type="entry name" value="FAD-linked reductases, C-terminal domain"/>
    <property type="match status" value="1"/>
</dbReference>
<name>S7VEN5_DESML</name>
<dbReference type="GO" id="GO:0016491">
    <property type="term" value="F:oxidoreductase activity"/>
    <property type="evidence" value="ECO:0007669"/>
    <property type="project" value="UniProtKB-KW"/>
</dbReference>
<feature type="domain" description="FAD dependent oxidoreductase" evidence="2">
    <location>
        <begin position="54"/>
        <end position="445"/>
    </location>
</feature>
<dbReference type="Gene3D" id="3.30.9.10">
    <property type="entry name" value="D-Amino Acid Oxidase, subunit A, domain 2"/>
    <property type="match status" value="1"/>
</dbReference>
<accession>S7VEN5</accession>
<comment type="caution">
    <text evidence="3">The sequence shown here is derived from an EMBL/GenBank/DDBJ whole genome shotgun (WGS) entry which is preliminary data.</text>
</comment>
<proteinExistence type="predicted"/>
<dbReference type="SUPFAM" id="SSF51905">
    <property type="entry name" value="FAD/NAD(P)-binding domain"/>
    <property type="match status" value="1"/>
</dbReference>
<dbReference type="PANTHER" id="PTHR13847:SF289">
    <property type="entry name" value="GLYCINE OXIDASE"/>
    <property type="match status" value="1"/>
</dbReference>
<evidence type="ECO:0000313" key="4">
    <source>
        <dbReference type="Proteomes" id="UP000014977"/>
    </source>
</evidence>
<dbReference type="InterPro" id="IPR006076">
    <property type="entry name" value="FAD-dep_OxRdtase"/>
</dbReference>
<keyword evidence="4" id="KW-1185">Reference proteome</keyword>
<dbReference type="GO" id="GO:0005737">
    <property type="term" value="C:cytoplasm"/>
    <property type="evidence" value="ECO:0007669"/>
    <property type="project" value="TreeGrafter"/>
</dbReference>
<dbReference type="Gene3D" id="3.50.50.60">
    <property type="entry name" value="FAD/NAD(P)-binding domain"/>
    <property type="match status" value="2"/>
</dbReference>
<protein>
    <submittedName>
        <fullName evidence="3">FAD dependent oxidoreductase</fullName>
    </submittedName>
</protein>
<evidence type="ECO:0000256" key="1">
    <source>
        <dbReference type="ARBA" id="ARBA00023002"/>
    </source>
</evidence>
<gene>
    <name evidence="3" type="ORF">dsmv_1496</name>
</gene>
<dbReference type="STRING" id="897.B2D07_01240"/>
<organism evidence="3 4">
    <name type="scientific">Desulfococcus multivorans DSM 2059</name>
    <dbReference type="NCBI Taxonomy" id="1121405"/>
    <lineage>
        <taxon>Bacteria</taxon>
        <taxon>Pseudomonadati</taxon>
        <taxon>Thermodesulfobacteriota</taxon>
        <taxon>Desulfobacteria</taxon>
        <taxon>Desulfobacterales</taxon>
        <taxon>Desulfococcaceae</taxon>
        <taxon>Desulfococcus</taxon>
    </lineage>
</organism>
<dbReference type="PATRIC" id="fig|1121405.3.peg.919"/>
<sequence>MLAMTVSDTIGIGRRPPVTGAGILPDLLDRLDFPALNGRKDMEPEKMRRRQETDVLVIGGGAIGICSAYYLRRKGIDVVVVDRGSVCSGCSAGNGGLIVPSYSIPLASPGKILKGLKWMFNPESPFSIKPRLDPELIRWMHLFQRSSRTSRFYAAIPVIRDLNLNGLALFEELNREADLDLRLAQQGFLSVFNTPRGLDEIRKEALLLQAFDIPFDIVGADVVRDMTGGIRTMAGGGVFFPMDAHLDPRHFVLQVAASARRMGVRIHESTEVMGFRTVGKRIVAVETTRGDIVARNVVMAGGSWSTRMLGSLGIRIPMQPAKGYSVTFTRTKTCPTIPVGLLEAKTVLTPLEETFRVAGTFTFAGFDAVYRQRRIKAVVRSMTAYFPDIDPSSMNLVEIWQGFRPCSPDGLPYIGRTARVENLIIATGHGMLGITQAPISGKIVSTLATEDRPPLDIGPLNPDRFSRP</sequence>
<dbReference type="Proteomes" id="UP000014977">
    <property type="component" value="Unassembled WGS sequence"/>
</dbReference>
<keyword evidence="1" id="KW-0560">Oxidoreductase</keyword>
<dbReference type="PANTHER" id="PTHR13847">
    <property type="entry name" value="SARCOSINE DEHYDROGENASE-RELATED"/>
    <property type="match status" value="1"/>
</dbReference>
<dbReference type="eggNOG" id="COG0665">
    <property type="taxonomic scope" value="Bacteria"/>
</dbReference>
<evidence type="ECO:0000259" key="2">
    <source>
        <dbReference type="Pfam" id="PF01266"/>
    </source>
</evidence>
<dbReference type="AlphaFoldDB" id="S7VEN5"/>
<dbReference type="InterPro" id="IPR036188">
    <property type="entry name" value="FAD/NAD-bd_sf"/>
</dbReference>
<dbReference type="Pfam" id="PF01266">
    <property type="entry name" value="DAO"/>
    <property type="match status" value="1"/>
</dbReference>